<dbReference type="Ensembl" id="ENSRBIT00000054722.1">
    <property type="protein sequence ID" value="ENSRBIP00000030759.1"/>
    <property type="gene ID" value="ENSRBIG00000039226.1"/>
</dbReference>
<dbReference type="FunFam" id="1.10.10.580:FF:000001">
    <property type="entry name" value="double-strand-break repair protein rad21 homolog"/>
    <property type="match status" value="1"/>
</dbReference>
<gene>
    <name evidence="9" type="primary">RAD21</name>
</gene>
<dbReference type="InterPro" id="IPR006909">
    <property type="entry name" value="Rad21/Rec8_C_eu"/>
</dbReference>
<dbReference type="GO" id="GO:1990414">
    <property type="term" value="P:replication-born double-strand break repair via sister chromatid exchange"/>
    <property type="evidence" value="ECO:0007669"/>
    <property type="project" value="TreeGrafter"/>
</dbReference>
<dbReference type="Pfam" id="PF04824">
    <property type="entry name" value="Rad21_Rec8"/>
    <property type="match status" value="1"/>
</dbReference>
<reference evidence="9 10" key="1">
    <citation type="submission" date="2016-06" db="EMBL/GenBank/DDBJ databases">
        <title>Genome of Rhinopithecus bieti.</title>
        <authorList>
            <person name="Wu"/>
            <person name="C.-I. and Zhang"/>
            <person name="Y."/>
        </authorList>
    </citation>
    <scope>NUCLEOTIDE SEQUENCE</scope>
</reference>
<dbReference type="InterPro" id="IPR039781">
    <property type="entry name" value="Rad21/Rec8-like"/>
</dbReference>
<evidence type="ECO:0000256" key="3">
    <source>
        <dbReference type="ARBA" id="ARBA00009870"/>
    </source>
</evidence>
<reference evidence="9" key="2">
    <citation type="submission" date="2025-08" db="UniProtKB">
        <authorList>
            <consortium name="Ensembl"/>
        </authorList>
    </citation>
    <scope>IDENTIFICATION</scope>
</reference>
<dbReference type="InterPro" id="IPR036390">
    <property type="entry name" value="WH_DNA-bd_sf"/>
</dbReference>
<evidence type="ECO:0000313" key="9">
    <source>
        <dbReference type="Ensembl" id="ENSRBIP00000030759.1"/>
    </source>
</evidence>
<evidence type="ECO:0000256" key="4">
    <source>
        <dbReference type="ARBA" id="ARBA00022454"/>
    </source>
</evidence>
<keyword evidence="10" id="KW-1185">Reference proteome</keyword>
<accession>A0A2K6M4R2</accession>
<keyword evidence="5" id="KW-0159">Chromosome partition</keyword>
<proteinExistence type="inferred from homology"/>
<feature type="region of interest" description="Disordered" evidence="7">
    <location>
        <begin position="1"/>
        <end position="36"/>
    </location>
</feature>
<feature type="compositionally biased region" description="Low complexity" evidence="7">
    <location>
        <begin position="27"/>
        <end position="36"/>
    </location>
</feature>
<dbReference type="PANTHER" id="PTHR12585:SF20">
    <property type="entry name" value="DOUBLE-STRAND-BREAK REPAIR PROTEIN RAD21 HOMOLOG"/>
    <property type="match status" value="1"/>
</dbReference>
<feature type="region of interest" description="Disordered" evidence="7">
    <location>
        <begin position="68"/>
        <end position="87"/>
    </location>
</feature>
<evidence type="ECO:0000256" key="5">
    <source>
        <dbReference type="ARBA" id="ARBA00022829"/>
    </source>
</evidence>
<keyword evidence="4" id="KW-0158">Chromosome</keyword>
<evidence type="ECO:0000256" key="6">
    <source>
        <dbReference type="ARBA" id="ARBA00023242"/>
    </source>
</evidence>
<name>A0A2K6M4R2_RHIBE</name>
<feature type="domain" description="Rad21/Rec8-like protein C-terminal eukaryotic" evidence="8">
    <location>
        <begin position="89"/>
        <end position="142"/>
    </location>
</feature>
<dbReference type="GO" id="GO:0005634">
    <property type="term" value="C:nucleus"/>
    <property type="evidence" value="ECO:0007669"/>
    <property type="project" value="UniProtKB-SubCell"/>
</dbReference>
<dbReference type="Gene3D" id="1.10.10.580">
    <property type="entry name" value="Structural maintenance of chromosome 1. Chain E"/>
    <property type="match status" value="1"/>
</dbReference>
<evidence type="ECO:0000256" key="1">
    <source>
        <dbReference type="ARBA" id="ARBA00004123"/>
    </source>
</evidence>
<comment type="subcellular location">
    <subcellularLocation>
        <location evidence="2">Chromosome</location>
    </subcellularLocation>
    <subcellularLocation>
        <location evidence="1">Nucleus</location>
    </subcellularLocation>
</comment>
<protein>
    <submittedName>
        <fullName evidence="9">RAD21 cohesin complex component</fullName>
    </submittedName>
</protein>
<reference evidence="9" key="3">
    <citation type="submission" date="2025-09" db="UniProtKB">
        <authorList>
            <consortium name="Ensembl"/>
        </authorList>
    </citation>
    <scope>IDENTIFICATION</scope>
</reference>
<dbReference type="GO" id="GO:0030893">
    <property type="term" value="C:meiotic cohesin complex"/>
    <property type="evidence" value="ECO:0007669"/>
    <property type="project" value="TreeGrafter"/>
</dbReference>
<evidence type="ECO:0000259" key="8">
    <source>
        <dbReference type="Pfam" id="PF04824"/>
    </source>
</evidence>
<dbReference type="AlphaFoldDB" id="A0A2K6M4R2"/>
<dbReference type="SUPFAM" id="SSF46785">
    <property type="entry name" value="Winged helix' DNA-binding domain"/>
    <property type="match status" value="1"/>
</dbReference>
<evidence type="ECO:0000256" key="2">
    <source>
        <dbReference type="ARBA" id="ARBA00004286"/>
    </source>
</evidence>
<dbReference type="GO" id="GO:0007059">
    <property type="term" value="P:chromosome segregation"/>
    <property type="evidence" value="ECO:0007669"/>
    <property type="project" value="UniProtKB-KW"/>
</dbReference>
<dbReference type="GO" id="GO:0007062">
    <property type="term" value="P:sister chromatid cohesion"/>
    <property type="evidence" value="ECO:0007669"/>
    <property type="project" value="InterPro"/>
</dbReference>
<dbReference type="PANTHER" id="PTHR12585">
    <property type="entry name" value="SCC1 / RAD21 FAMILY MEMBER"/>
    <property type="match status" value="1"/>
</dbReference>
<organism evidence="9 10">
    <name type="scientific">Rhinopithecus bieti</name>
    <name type="common">Black snub-nosed monkey</name>
    <name type="synonym">Pygathrix bieti</name>
    <dbReference type="NCBI Taxonomy" id="61621"/>
    <lineage>
        <taxon>Eukaryota</taxon>
        <taxon>Metazoa</taxon>
        <taxon>Chordata</taxon>
        <taxon>Craniata</taxon>
        <taxon>Vertebrata</taxon>
        <taxon>Euteleostomi</taxon>
        <taxon>Mammalia</taxon>
        <taxon>Eutheria</taxon>
        <taxon>Euarchontoglires</taxon>
        <taxon>Primates</taxon>
        <taxon>Haplorrhini</taxon>
        <taxon>Catarrhini</taxon>
        <taxon>Cercopithecidae</taxon>
        <taxon>Colobinae</taxon>
        <taxon>Rhinopithecus</taxon>
    </lineage>
</organism>
<evidence type="ECO:0000313" key="10">
    <source>
        <dbReference type="Proteomes" id="UP000233180"/>
    </source>
</evidence>
<dbReference type="GO" id="GO:0003682">
    <property type="term" value="F:chromatin binding"/>
    <property type="evidence" value="ECO:0007669"/>
    <property type="project" value="TreeGrafter"/>
</dbReference>
<dbReference type="InterPro" id="IPR023093">
    <property type="entry name" value="ScpA-like_C"/>
</dbReference>
<sequence>MEASRTNIDESAMPPPPPQGVKRKAGQIDPEPVIPPQQVEQMEIPPVELPPEEPPNICQLIPELELLPEKEKEKKEDDEEEERALAKTGAESISLLELCRNTNRKQAAAKFYSFLVLKKQQAIELTQEEPYSDIVATPGPRFHII</sequence>
<comment type="similarity">
    <text evidence="3">Belongs to the rad21 family.</text>
</comment>
<evidence type="ECO:0000256" key="7">
    <source>
        <dbReference type="SAM" id="MobiDB-lite"/>
    </source>
</evidence>
<dbReference type="GeneTree" id="ENSGT00940000154655"/>
<keyword evidence="6" id="KW-0539">Nucleus</keyword>
<dbReference type="Proteomes" id="UP000233180">
    <property type="component" value="Unassembled WGS sequence"/>
</dbReference>